<organism evidence="2 3">
    <name type="scientific">Agaricus bisporus var. burnettii</name>
    <dbReference type="NCBI Taxonomy" id="192524"/>
    <lineage>
        <taxon>Eukaryota</taxon>
        <taxon>Fungi</taxon>
        <taxon>Dikarya</taxon>
        <taxon>Basidiomycota</taxon>
        <taxon>Agaricomycotina</taxon>
        <taxon>Agaricomycetes</taxon>
        <taxon>Agaricomycetidae</taxon>
        <taxon>Agaricales</taxon>
        <taxon>Agaricineae</taxon>
        <taxon>Agaricaceae</taxon>
        <taxon>Agaricus</taxon>
    </lineage>
</organism>
<dbReference type="EMBL" id="JABXXO010000001">
    <property type="protein sequence ID" value="KAF7784327.1"/>
    <property type="molecule type" value="Genomic_DNA"/>
</dbReference>
<reference evidence="2 3" key="1">
    <citation type="journal article" name="Sci. Rep.">
        <title>Telomere-to-telomere assembled and centromere annotated genomes of the two main subspecies of the button mushroom Agaricus bisporus reveal especially polymorphic chromosome ends.</title>
        <authorList>
            <person name="Sonnenberg A.S.M."/>
            <person name="Sedaghat-Telgerd N."/>
            <person name="Lavrijssen B."/>
            <person name="Ohm R.A."/>
            <person name="Hendrickx P.M."/>
            <person name="Scholtmeijer K."/>
            <person name="Baars J.J.P."/>
            <person name="van Peer A."/>
        </authorList>
    </citation>
    <scope>NUCLEOTIDE SEQUENCE [LARGE SCALE GENOMIC DNA]</scope>
    <source>
        <strain evidence="2 3">H119_p4</strain>
    </source>
</reference>
<evidence type="ECO:0000313" key="3">
    <source>
        <dbReference type="Proteomes" id="UP000629468"/>
    </source>
</evidence>
<gene>
    <name evidence="2" type="ORF">Agabi119p4_492</name>
</gene>
<comment type="caution">
    <text evidence="2">The sequence shown here is derived from an EMBL/GenBank/DDBJ whole genome shotgun (WGS) entry which is preliminary data.</text>
</comment>
<keyword evidence="1" id="KW-0732">Signal</keyword>
<dbReference type="Proteomes" id="UP000629468">
    <property type="component" value="Unassembled WGS sequence"/>
</dbReference>
<evidence type="ECO:0000313" key="2">
    <source>
        <dbReference type="EMBL" id="KAF7784327.1"/>
    </source>
</evidence>
<evidence type="ECO:0000256" key="1">
    <source>
        <dbReference type="SAM" id="SignalP"/>
    </source>
</evidence>
<feature type="signal peptide" evidence="1">
    <location>
        <begin position="1"/>
        <end position="21"/>
    </location>
</feature>
<sequence>MLLAMVYVLLAGLSLDLFVAASPLAVPHYSREAYPSYENDRHTLGRSLVSRIPQILTASDLGKRGLRTTEPRDVYNTLVRRYQDVLSSSLQLRALSQDSSVAEPTVVESLTTYKTSISEFQSALAYLGRDKGLANYNKDDKLETLLKDLVNLHKHTLSYIDVVVYQLPVVGPMLGPIVYDIKCILDEVLNAVENISDGLLNVLDPLLIKTVQDTLLSACSLGLSILGICA</sequence>
<dbReference type="AlphaFoldDB" id="A0A8H7FAN5"/>
<proteinExistence type="predicted"/>
<dbReference type="OMA" id="YENDRHT"/>
<feature type="chain" id="PRO_5034819910" evidence="1">
    <location>
        <begin position="22"/>
        <end position="230"/>
    </location>
</feature>
<protein>
    <submittedName>
        <fullName evidence="2">Uncharacterized protein</fullName>
    </submittedName>
</protein>
<name>A0A8H7FAN5_AGABI</name>
<accession>A0A8H7FAN5</accession>